<accession>A0A251R663</accession>
<reference evidence="1 2" key="1">
    <citation type="journal article" date="2013" name="Nat. Genet.">
        <title>The high-quality draft genome of peach (Prunus persica) identifies unique patterns of genetic diversity, domestication and genome evolution.</title>
        <authorList>
            <consortium name="International Peach Genome Initiative"/>
            <person name="Verde I."/>
            <person name="Abbott A.G."/>
            <person name="Scalabrin S."/>
            <person name="Jung S."/>
            <person name="Shu S."/>
            <person name="Marroni F."/>
            <person name="Zhebentyayeva T."/>
            <person name="Dettori M.T."/>
            <person name="Grimwood J."/>
            <person name="Cattonaro F."/>
            <person name="Zuccolo A."/>
            <person name="Rossini L."/>
            <person name="Jenkins J."/>
            <person name="Vendramin E."/>
            <person name="Meisel L.A."/>
            <person name="Decroocq V."/>
            <person name="Sosinski B."/>
            <person name="Prochnik S."/>
            <person name="Mitros T."/>
            <person name="Policriti A."/>
            <person name="Cipriani G."/>
            <person name="Dondini L."/>
            <person name="Ficklin S."/>
            <person name="Goodstein D.M."/>
            <person name="Xuan P."/>
            <person name="Del Fabbro C."/>
            <person name="Aramini V."/>
            <person name="Copetti D."/>
            <person name="Gonzalez S."/>
            <person name="Horner D.S."/>
            <person name="Falchi R."/>
            <person name="Lucas S."/>
            <person name="Mica E."/>
            <person name="Maldonado J."/>
            <person name="Lazzari B."/>
            <person name="Bielenberg D."/>
            <person name="Pirona R."/>
            <person name="Miculan M."/>
            <person name="Barakat A."/>
            <person name="Testolin R."/>
            <person name="Stella A."/>
            <person name="Tartarini S."/>
            <person name="Tonutti P."/>
            <person name="Arus P."/>
            <person name="Orellana A."/>
            <person name="Wells C."/>
            <person name="Main D."/>
            <person name="Vizzotto G."/>
            <person name="Silva H."/>
            <person name="Salamini F."/>
            <person name="Schmutz J."/>
            <person name="Morgante M."/>
            <person name="Rokhsar D.S."/>
        </authorList>
    </citation>
    <scope>NUCLEOTIDE SEQUENCE [LARGE SCALE GENOMIC DNA]</scope>
    <source>
        <strain evidence="2">cv. Nemared</strain>
    </source>
</reference>
<sequence length="74" mass="8428">MCIYDIHLITVDALSSYSFSFERLLLSSEAALLAFHSGNDCRFIPVKPRHATFFFVLLAVSLQRLDIICLSMCR</sequence>
<name>A0A251R663_PRUPE</name>
<protein>
    <submittedName>
        <fullName evidence="1">Uncharacterized protein</fullName>
    </submittedName>
</protein>
<keyword evidence="2" id="KW-1185">Reference proteome</keyword>
<evidence type="ECO:0000313" key="1">
    <source>
        <dbReference type="EMBL" id="ONI31486.1"/>
    </source>
</evidence>
<dbReference type="AlphaFoldDB" id="A0A251R663"/>
<dbReference type="Proteomes" id="UP000006882">
    <property type="component" value="Chromosome G1"/>
</dbReference>
<dbReference type="Gramene" id="ONI31486">
    <property type="protein sequence ID" value="ONI31486"/>
    <property type="gene ID" value="PRUPE_1G316000"/>
</dbReference>
<dbReference type="EMBL" id="CM007651">
    <property type="protein sequence ID" value="ONI31486.1"/>
    <property type="molecule type" value="Genomic_DNA"/>
</dbReference>
<gene>
    <name evidence="1" type="ORF">PRUPE_1G316000</name>
</gene>
<organism evidence="1 2">
    <name type="scientific">Prunus persica</name>
    <name type="common">Peach</name>
    <name type="synonym">Amygdalus persica</name>
    <dbReference type="NCBI Taxonomy" id="3760"/>
    <lineage>
        <taxon>Eukaryota</taxon>
        <taxon>Viridiplantae</taxon>
        <taxon>Streptophyta</taxon>
        <taxon>Embryophyta</taxon>
        <taxon>Tracheophyta</taxon>
        <taxon>Spermatophyta</taxon>
        <taxon>Magnoliopsida</taxon>
        <taxon>eudicotyledons</taxon>
        <taxon>Gunneridae</taxon>
        <taxon>Pentapetalae</taxon>
        <taxon>rosids</taxon>
        <taxon>fabids</taxon>
        <taxon>Rosales</taxon>
        <taxon>Rosaceae</taxon>
        <taxon>Amygdaloideae</taxon>
        <taxon>Amygdaleae</taxon>
        <taxon>Prunus</taxon>
    </lineage>
</organism>
<proteinExistence type="predicted"/>
<evidence type="ECO:0000313" key="2">
    <source>
        <dbReference type="Proteomes" id="UP000006882"/>
    </source>
</evidence>